<protein>
    <submittedName>
        <fullName evidence="2">PH domain-containing protein</fullName>
    </submittedName>
</protein>
<dbReference type="SUPFAM" id="SSF50729">
    <property type="entry name" value="PH domain-like"/>
    <property type="match status" value="1"/>
</dbReference>
<dbReference type="PANTHER" id="PTHR35796:SF3">
    <property type="entry name" value="BHLH DOMAIN-CONTAINING PROTEIN"/>
    <property type="match status" value="1"/>
</dbReference>
<dbReference type="CDD" id="cd13225">
    <property type="entry name" value="PH-like_bacteria"/>
    <property type="match status" value="1"/>
</dbReference>
<dbReference type="EMBL" id="QLYR01000010">
    <property type="protein sequence ID" value="RAQ22636.1"/>
    <property type="molecule type" value="Genomic_DNA"/>
</dbReference>
<comment type="caution">
    <text evidence="2">The sequence shown here is derived from an EMBL/GenBank/DDBJ whole genome shotgun (WGS) entry which is preliminary data.</text>
</comment>
<dbReference type="InterPro" id="IPR012544">
    <property type="entry name" value="PHb"/>
</dbReference>
<dbReference type="Pfam" id="PF08000">
    <property type="entry name" value="bPH_1"/>
    <property type="match status" value="1"/>
</dbReference>
<reference evidence="2 3" key="1">
    <citation type="submission" date="2018-06" db="EMBL/GenBank/DDBJ databases">
        <title>Noncontiguous genome sequence of Ruminococcaceae bacterium ASD2818.</title>
        <authorList>
            <person name="Chaplin A.V."/>
            <person name="Sokolova S.R."/>
            <person name="Kochetkova T.O."/>
            <person name="Goltsov A.Y."/>
            <person name="Trofimov D.Y."/>
            <person name="Efimov B.A."/>
        </authorList>
    </citation>
    <scope>NUCLEOTIDE SEQUENCE [LARGE SCALE GENOMIC DNA]</scope>
    <source>
        <strain evidence="2 3">ASD2818</strain>
    </source>
</reference>
<accession>A0A328U8N8</accession>
<dbReference type="InterPro" id="IPR037063">
    <property type="entry name" value="PHb_sf"/>
</dbReference>
<dbReference type="Gene3D" id="2.30.29.50">
    <property type="entry name" value="Bacterial Pleckstrin homology domain"/>
    <property type="match status" value="1"/>
</dbReference>
<organism evidence="2 3">
    <name type="scientific">Hydrogeniiclostridium mannosilyticum</name>
    <dbReference type="NCBI Taxonomy" id="2764322"/>
    <lineage>
        <taxon>Bacteria</taxon>
        <taxon>Bacillati</taxon>
        <taxon>Bacillota</taxon>
        <taxon>Clostridia</taxon>
        <taxon>Eubacteriales</taxon>
        <taxon>Acutalibacteraceae</taxon>
        <taxon>Hydrogeniiclostridium</taxon>
    </lineage>
</organism>
<keyword evidence="3" id="KW-1185">Reference proteome</keyword>
<gene>
    <name evidence="2" type="ORF">DPQ25_11770</name>
</gene>
<dbReference type="Proteomes" id="UP000249377">
    <property type="component" value="Unassembled WGS sequence"/>
</dbReference>
<dbReference type="PANTHER" id="PTHR35796">
    <property type="entry name" value="HYPOTHETICAL CYTOSOLIC PROTEIN"/>
    <property type="match status" value="1"/>
</dbReference>
<name>A0A328U8N8_9FIRM</name>
<evidence type="ECO:0000313" key="3">
    <source>
        <dbReference type="Proteomes" id="UP000249377"/>
    </source>
</evidence>
<evidence type="ECO:0000259" key="1">
    <source>
        <dbReference type="Pfam" id="PF08000"/>
    </source>
</evidence>
<dbReference type="AlphaFoldDB" id="A0A328U8N8"/>
<proteinExistence type="predicted"/>
<evidence type="ECO:0000313" key="2">
    <source>
        <dbReference type="EMBL" id="RAQ22636.1"/>
    </source>
</evidence>
<sequence length="124" mass="13798">MIDFQNASFMKLKPVPQSDFEGMVSPMFVAGETILGTFRGIRDGVVFTDKRIIAINVQGMTGKKKDFTSLPYSKIQAFSVETAGVLDMDSELELWFSGLGKVKFEFVSQANVSQICKMISERVL</sequence>
<dbReference type="RefSeq" id="WP_112333377.1">
    <property type="nucleotide sequence ID" value="NZ_QLYR01000010.1"/>
</dbReference>
<feature type="domain" description="Bacterial Pleckstrin homology" evidence="1">
    <location>
        <begin position="5"/>
        <end position="121"/>
    </location>
</feature>